<name>A0A1H3QD15_9BACT</name>
<evidence type="ECO:0000259" key="2">
    <source>
        <dbReference type="Pfam" id="PF15902"/>
    </source>
</evidence>
<dbReference type="SUPFAM" id="SSF50939">
    <property type="entry name" value="Sialidases"/>
    <property type="match status" value="3"/>
</dbReference>
<dbReference type="InterPro" id="IPR036278">
    <property type="entry name" value="Sialidase_sf"/>
</dbReference>
<gene>
    <name evidence="3" type="ORF">SAMN05444412_10618</name>
</gene>
<comment type="caution">
    <text evidence="3">The sequence shown here is derived from an EMBL/GenBank/DDBJ whole genome shotgun (WGS) entry which is preliminary data.</text>
</comment>
<feature type="domain" description="Sortilin N-terminal" evidence="2">
    <location>
        <begin position="145"/>
        <end position="301"/>
    </location>
</feature>
<organism evidence="3 4">
    <name type="scientific">Rhodonellum ikkaensis</name>
    <dbReference type="NCBI Taxonomy" id="336829"/>
    <lineage>
        <taxon>Bacteria</taxon>
        <taxon>Pseudomonadati</taxon>
        <taxon>Bacteroidota</taxon>
        <taxon>Cytophagia</taxon>
        <taxon>Cytophagales</taxon>
        <taxon>Cytophagaceae</taxon>
        <taxon>Rhodonellum</taxon>
    </lineage>
</organism>
<reference evidence="3 4" key="1">
    <citation type="submission" date="2016-10" db="EMBL/GenBank/DDBJ databases">
        <authorList>
            <person name="Varghese N."/>
            <person name="Submissions S."/>
        </authorList>
    </citation>
    <scope>NUCLEOTIDE SEQUENCE [LARGE SCALE GENOMIC DNA]</scope>
    <source>
        <strain evidence="3 4">DSM 17997</strain>
    </source>
</reference>
<dbReference type="InterPro" id="IPR050310">
    <property type="entry name" value="VPS10-sortilin"/>
</dbReference>
<dbReference type="EMBL" id="FNQC01000006">
    <property type="protein sequence ID" value="SDZ11153.1"/>
    <property type="molecule type" value="Genomic_DNA"/>
</dbReference>
<dbReference type="InterPro" id="IPR015943">
    <property type="entry name" value="WD40/YVTN_repeat-like_dom_sf"/>
</dbReference>
<evidence type="ECO:0000313" key="4">
    <source>
        <dbReference type="Proteomes" id="UP000199663"/>
    </source>
</evidence>
<keyword evidence="3" id="KW-0675">Receptor</keyword>
<evidence type="ECO:0000256" key="1">
    <source>
        <dbReference type="ARBA" id="ARBA00022737"/>
    </source>
</evidence>
<dbReference type="Pfam" id="PF15902">
    <property type="entry name" value="Sortilin-Vps10"/>
    <property type="match status" value="1"/>
</dbReference>
<dbReference type="Gene3D" id="2.130.10.10">
    <property type="entry name" value="YVTN repeat-like/Quinoprotein amine dehydrogenase"/>
    <property type="match status" value="4"/>
</dbReference>
<accession>A0A1H3QD15</accession>
<dbReference type="InterPro" id="IPR031778">
    <property type="entry name" value="Sortilin_N"/>
</dbReference>
<keyword evidence="4" id="KW-1185">Reference proteome</keyword>
<protein>
    <submittedName>
        <fullName evidence="3">Sortilin, neurotensin receptor 3</fullName>
    </submittedName>
</protein>
<dbReference type="PANTHER" id="PTHR12106">
    <property type="entry name" value="SORTILIN RELATED"/>
    <property type="match status" value="1"/>
</dbReference>
<keyword evidence="1" id="KW-0677">Repeat</keyword>
<dbReference type="CDD" id="cd15482">
    <property type="entry name" value="Sialidase_non-viral"/>
    <property type="match status" value="2"/>
</dbReference>
<evidence type="ECO:0000313" key="3">
    <source>
        <dbReference type="EMBL" id="SDZ11153.1"/>
    </source>
</evidence>
<sequence>MNTNLRRLGAWFICMGFGMGIPTLNAQQIKPSTSKALQEAVKKHQELNLETPFSQFPVRNVGPTNTSGRIVDIEVSQDFKTYYIAAASGGVWKTEDNGQSFLPIFDHQGALGIGDMALSPSDNSILWVGTGENNSSRSTYAGSGVYKSTDAGKNWEFMGLPFSQHIGQIQIHPSNPDIVWVGSMGSLYSKNDERGLYKTTDGGKSWKKTLSIDDNTGIIDIKIDPSNPDVMLASSWERMRHSHDFIGNGKGSAIWRSVDGGDTWKKAVDGFPQDEFVGRIGFDFSLSNPKIVYALHDYQKAKESQEGPRAPAEKTDDLTLESFLTISNSEIENLEDEKLNKFLRSNRFATKYNASEIKRLVRQGKITPAQIANYNGELKDANSILLSSSVIGAEVYRSEDSGISWKKVNQPGLDRVYNSYGYYFGEVRVSTEDENELFILGVPLLVSRDGGQSFANTDSIGNVHSDHQSMWINPKDAKHILLGTDGGLYSTFGGGARWDHLNKQLTISQFYSVMVDEASPYNIYGGMQDNGVWYGKSTDKPEVPWKSLMGGDGMVVAVDTRTNDIVYTGFQFGNYFRINTSTNERKSVTPSHDIGNKPNRWNWRTPATLSKHNQDILYMGSQYVYRSLDRGDTWETISPDLTKNQKSGNVPFATLTVLEESPLQYGVMYAGSDDGNLWITKDHGITWTDIAKGLPQNRWVSSVTPSSHEEGLVYVTLTGYRFDEFTAFVYQSRDYGKTWTSISASLPAEGANIIKEDLKDPNILYLGTDHGLYISLDGGVNFSLVQGTMPNVSIYDMVIQEKENHLVVATHGRSVYVMDLSHFHKIGKNTKEILSLEIPEIRLNPRWSNPGYSGPKPVQGILYYVKNAGTVQFVIKNDKQETVKSWSQSAIKGINKTEWDLKLDKELIPKGKYTLNISNYGGSEESLFEVK</sequence>
<dbReference type="RefSeq" id="WP_026333602.1">
    <property type="nucleotide sequence ID" value="NZ_FNQC01000006.1"/>
</dbReference>
<dbReference type="Proteomes" id="UP000199663">
    <property type="component" value="Unassembled WGS sequence"/>
</dbReference>
<dbReference type="PANTHER" id="PTHR12106:SF27">
    <property type="entry name" value="SORTILIN-RELATED RECEPTOR"/>
    <property type="match status" value="1"/>
</dbReference>
<proteinExistence type="predicted"/>